<keyword evidence="2" id="KW-1185">Reference proteome</keyword>
<organism evidence="1 2">
    <name type="scientific">Sphingobium indicum BiD32</name>
    <dbReference type="NCBI Taxonomy" id="1301087"/>
    <lineage>
        <taxon>Bacteria</taxon>
        <taxon>Pseudomonadati</taxon>
        <taxon>Pseudomonadota</taxon>
        <taxon>Alphaproteobacteria</taxon>
        <taxon>Sphingomonadales</taxon>
        <taxon>Sphingomonadaceae</taxon>
        <taxon>Sphingobium</taxon>
    </lineage>
</organism>
<name>N1MNQ4_9SPHN</name>
<comment type="caution">
    <text evidence="1">The sequence shown here is derived from an EMBL/GenBank/DDBJ whole genome shotgun (WGS) entry which is preliminary data.</text>
</comment>
<dbReference type="EMBL" id="CAVK010000072">
    <property type="protein sequence ID" value="CCW17217.1"/>
    <property type="molecule type" value="Genomic_DNA"/>
</dbReference>
<dbReference type="Proteomes" id="UP000013201">
    <property type="component" value="Unassembled WGS sequence"/>
</dbReference>
<proteinExistence type="predicted"/>
<reference evidence="2" key="2">
    <citation type="submission" date="2013-04" db="EMBL/GenBank/DDBJ databases">
        <title>Bisphenol A degrading Sphingobium sp. strain BiD32.</title>
        <authorList>
            <person name="Nielsen J.L."/>
            <person name="Zhou N.A."/>
            <person name="Kjeldal H."/>
        </authorList>
    </citation>
    <scope>NUCLEOTIDE SEQUENCE [LARGE SCALE GENOMIC DNA]</scope>
    <source>
        <strain evidence="2">BiD32</strain>
    </source>
</reference>
<evidence type="ECO:0000313" key="2">
    <source>
        <dbReference type="Proteomes" id="UP000013201"/>
    </source>
</evidence>
<sequence>MQGGVHLYLDLGLAALAVELDLHSLLTLSRRRHAVVPGRRLCREAQIVRRELALHMPDLVLQ</sequence>
<evidence type="ECO:0000313" key="1">
    <source>
        <dbReference type="EMBL" id="CCW17217.1"/>
    </source>
</evidence>
<accession>N1MNQ4</accession>
<protein>
    <submittedName>
        <fullName evidence="1">Uncharacterized protein</fullName>
    </submittedName>
</protein>
<dbReference type="AlphaFoldDB" id="N1MNQ4"/>
<gene>
    <name evidence="1" type="ORF">EBBID32_15560</name>
</gene>
<reference evidence="1 2" key="1">
    <citation type="submission" date="2013-03" db="EMBL/GenBank/DDBJ databases">
        <authorList>
            <person name="Le V."/>
        </authorList>
    </citation>
    <scope>NUCLEOTIDE SEQUENCE [LARGE SCALE GENOMIC DNA]</scope>
    <source>
        <strain evidence="1 2">BiD32</strain>
    </source>
</reference>